<proteinExistence type="predicted"/>
<evidence type="ECO:0000256" key="1">
    <source>
        <dbReference type="SAM" id="Phobius"/>
    </source>
</evidence>
<gene>
    <name evidence="2" type="ORF">PENSOL_c033G07244</name>
</gene>
<evidence type="ECO:0000313" key="2">
    <source>
        <dbReference type="EMBL" id="OQD93397.1"/>
    </source>
</evidence>
<feature type="transmembrane region" description="Helical" evidence="1">
    <location>
        <begin position="229"/>
        <end position="249"/>
    </location>
</feature>
<evidence type="ECO:0000313" key="3">
    <source>
        <dbReference type="Proteomes" id="UP000191612"/>
    </source>
</evidence>
<reference evidence="3" key="1">
    <citation type="journal article" date="2017" name="Nat. Microbiol.">
        <title>Global analysis of biosynthetic gene clusters reveals vast potential of secondary metabolite production in Penicillium species.</title>
        <authorList>
            <person name="Nielsen J.C."/>
            <person name="Grijseels S."/>
            <person name="Prigent S."/>
            <person name="Ji B."/>
            <person name="Dainat J."/>
            <person name="Nielsen K.F."/>
            <person name="Frisvad J.C."/>
            <person name="Workman M."/>
            <person name="Nielsen J."/>
        </authorList>
    </citation>
    <scope>NUCLEOTIDE SEQUENCE [LARGE SCALE GENOMIC DNA]</scope>
    <source>
        <strain evidence="3">IBT 29525</strain>
    </source>
</reference>
<keyword evidence="3" id="KW-1185">Reference proteome</keyword>
<accession>A0A1V6QWH8</accession>
<organism evidence="2 3">
    <name type="scientific">Penicillium solitum</name>
    <dbReference type="NCBI Taxonomy" id="60172"/>
    <lineage>
        <taxon>Eukaryota</taxon>
        <taxon>Fungi</taxon>
        <taxon>Dikarya</taxon>
        <taxon>Ascomycota</taxon>
        <taxon>Pezizomycotina</taxon>
        <taxon>Eurotiomycetes</taxon>
        <taxon>Eurotiomycetidae</taxon>
        <taxon>Eurotiales</taxon>
        <taxon>Aspergillaceae</taxon>
        <taxon>Penicillium</taxon>
    </lineage>
</organism>
<feature type="transmembrane region" description="Helical" evidence="1">
    <location>
        <begin position="142"/>
        <end position="161"/>
    </location>
</feature>
<comment type="caution">
    <text evidence="2">The sequence shown here is derived from an EMBL/GenBank/DDBJ whole genome shotgun (WGS) entry which is preliminary data.</text>
</comment>
<keyword evidence="1" id="KW-0472">Membrane</keyword>
<sequence length="331" mass="36707">MVASLIAAQQGTAAIEMYIMLQFMLGSFVTTLSTLGVRLWVMSPDRLAKRGTSTATALKSFWGHIKARLGRVSIKPLTGISKEWWPNLLGGYNMNIALGLFMPLCSIFGFLGQCLEQFIYLFRIELGILSKLKPPGLSWSGVIWRMTTAAVVTGYNLAFWFDDSGGGAQQPPRQGCGPPYIFLLYKQQLTGSVIALCRAAAVIIAVVVFPPAILLLFSHRAFCSLWNVYVVLSIAWFIASIECTIHWNYIQGVNDIQTTGQLIPFVIGCKYPDWADTRREMGDGVDGPVIFKIVKMNKGDDSEEEATKDDHIGNGQFERPIATMHIRRQSV</sequence>
<dbReference type="EMBL" id="MDYO01000033">
    <property type="protein sequence ID" value="OQD93397.1"/>
    <property type="molecule type" value="Genomic_DNA"/>
</dbReference>
<feature type="transmembrane region" description="Helical" evidence="1">
    <location>
        <begin position="96"/>
        <end position="122"/>
    </location>
</feature>
<feature type="transmembrane region" description="Helical" evidence="1">
    <location>
        <begin position="21"/>
        <end position="41"/>
    </location>
</feature>
<dbReference type="Proteomes" id="UP000191612">
    <property type="component" value="Unassembled WGS sequence"/>
</dbReference>
<keyword evidence="1" id="KW-0812">Transmembrane</keyword>
<feature type="transmembrane region" description="Helical" evidence="1">
    <location>
        <begin position="193"/>
        <end position="217"/>
    </location>
</feature>
<protein>
    <submittedName>
        <fullName evidence="2">Uncharacterized protein</fullName>
    </submittedName>
</protein>
<keyword evidence="1" id="KW-1133">Transmembrane helix</keyword>
<name>A0A1V6QWH8_9EURO</name>
<dbReference type="AlphaFoldDB" id="A0A1V6QWH8"/>